<evidence type="ECO:0000256" key="6">
    <source>
        <dbReference type="ARBA" id="ARBA00023136"/>
    </source>
</evidence>
<reference evidence="9" key="1">
    <citation type="journal article" date="2014" name="Int. J. Syst. Evol. Microbiol.">
        <title>Complete genome sequence of Corynebacterium casei LMG S-19264T (=DSM 44701T), isolated from a smear-ripened cheese.</title>
        <authorList>
            <consortium name="US DOE Joint Genome Institute (JGI-PGF)"/>
            <person name="Walter F."/>
            <person name="Albersmeier A."/>
            <person name="Kalinowski J."/>
            <person name="Ruckert C."/>
        </authorList>
    </citation>
    <scope>NUCLEOTIDE SEQUENCE</scope>
    <source>
        <strain evidence="9">CGMCC 1.15454</strain>
    </source>
</reference>
<evidence type="ECO:0000313" key="9">
    <source>
        <dbReference type="EMBL" id="GGB55096.1"/>
    </source>
</evidence>
<feature type="transmembrane region" description="Helical" evidence="7">
    <location>
        <begin position="98"/>
        <end position="119"/>
    </location>
</feature>
<accession>A0A9W5U0V1</accession>
<comment type="caution">
    <text evidence="9">The sequence shown here is derived from an EMBL/GenBank/DDBJ whole genome shotgun (WGS) entry which is preliminary data.</text>
</comment>
<name>A0A9W5U0V1_9BACI</name>
<gene>
    <name evidence="9" type="primary">yttB</name>
    <name evidence="9" type="ORF">GCM10011409_35880</name>
</gene>
<feature type="transmembrane region" description="Helical" evidence="7">
    <location>
        <begin position="131"/>
        <end position="154"/>
    </location>
</feature>
<feature type="transmembrane region" description="Helical" evidence="7">
    <location>
        <begin position="7"/>
        <end position="28"/>
    </location>
</feature>
<sequence length="405" mass="44788">MKTVPRFIWVLVIATTINVTGASFLWPLNTIYMHNELGRSLAFAGFILMFNQGATIAGNLIGGVLFDKFSAYRTILYGTGLAMGAAIILSFNHNILPYSILLILIGFGTGITWPVMFAMAGSIWPEGGRRAFNAIYVAQNLGVALGATVGGYVASISFNYIFIANALLFVVFFLIVLVAFKGIDNERDRQMNTTVIEQSGKIRNKSSFMALIILCVGFFTAWIAYSQWQSTIASHTQDVGIPLDRYSSLWAINGFLIVLGQPLVKWVTGKFRSQKIHIYLGNAILFTSFLIAMFAEEFTMFAVAMVILTVGEMLMWPAVPTIASELAPKGRAGFYQGFVNSVSAAGRMIGPVFGGLIVDLYNIQLLFFVLLFLLLIPFFTTFFYDSGIQKLHKLDRERTYNGKEA</sequence>
<dbReference type="GO" id="GO:0005886">
    <property type="term" value="C:plasma membrane"/>
    <property type="evidence" value="ECO:0007669"/>
    <property type="project" value="UniProtKB-SubCell"/>
</dbReference>
<reference evidence="9" key="2">
    <citation type="submission" date="2020-09" db="EMBL/GenBank/DDBJ databases">
        <authorList>
            <person name="Sun Q."/>
            <person name="Zhou Y."/>
        </authorList>
    </citation>
    <scope>NUCLEOTIDE SEQUENCE</scope>
    <source>
        <strain evidence="9">CGMCC 1.15454</strain>
    </source>
</reference>
<dbReference type="Proteomes" id="UP000621492">
    <property type="component" value="Unassembled WGS sequence"/>
</dbReference>
<evidence type="ECO:0000256" key="1">
    <source>
        <dbReference type="ARBA" id="ARBA00004651"/>
    </source>
</evidence>
<dbReference type="GO" id="GO:0022857">
    <property type="term" value="F:transmembrane transporter activity"/>
    <property type="evidence" value="ECO:0007669"/>
    <property type="project" value="InterPro"/>
</dbReference>
<feature type="transmembrane region" description="Helical" evidence="7">
    <location>
        <begin position="245"/>
        <end position="264"/>
    </location>
</feature>
<dbReference type="InterPro" id="IPR011701">
    <property type="entry name" value="MFS"/>
</dbReference>
<dbReference type="InterPro" id="IPR036259">
    <property type="entry name" value="MFS_trans_sf"/>
</dbReference>
<dbReference type="PROSITE" id="PS50850">
    <property type="entry name" value="MFS"/>
    <property type="match status" value="1"/>
</dbReference>
<feature type="transmembrane region" description="Helical" evidence="7">
    <location>
        <begin position="208"/>
        <end position="225"/>
    </location>
</feature>
<evidence type="ECO:0000256" key="2">
    <source>
        <dbReference type="ARBA" id="ARBA00022448"/>
    </source>
</evidence>
<keyword evidence="2" id="KW-0813">Transport</keyword>
<evidence type="ECO:0000256" key="4">
    <source>
        <dbReference type="ARBA" id="ARBA00022692"/>
    </source>
</evidence>
<dbReference type="AlphaFoldDB" id="A0A9W5U0V1"/>
<evidence type="ECO:0000259" key="8">
    <source>
        <dbReference type="PROSITE" id="PS50850"/>
    </source>
</evidence>
<organism evidence="9 10">
    <name type="scientific">Lentibacillus populi</name>
    <dbReference type="NCBI Taxonomy" id="1827502"/>
    <lineage>
        <taxon>Bacteria</taxon>
        <taxon>Bacillati</taxon>
        <taxon>Bacillota</taxon>
        <taxon>Bacilli</taxon>
        <taxon>Bacillales</taxon>
        <taxon>Bacillaceae</taxon>
        <taxon>Lentibacillus</taxon>
    </lineage>
</organism>
<dbReference type="PANTHER" id="PTHR23517">
    <property type="entry name" value="RESISTANCE PROTEIN MDTM, PUTATIVE-RELATED-RELATED"/>
    <property type="match status" value="1"/>
</dbReference>
<comment type="subcellular location">
    <subcellularLocation>
        <location evidence="1">Cell membrane</location>
        <topology evidence="1">Multi-pass membrane protein</topology>
    </subcellularLocation>
</comment>
<evidence type="ECO:0000256" key="3">
    <source>
        <dbReference type="ARBA" id="ARBA00022475"/>
    </source>
</evidence>
<keyword evidence="4 7" id="KW-0812">Transmembrane</keyword>
<dbReference type="SUPFAM" id="SSF103473">
    <property type="entry name" value="MFS general substrate transporter"/>
    <property type="match status" value="1"/>
</dbReference>
<keyword evidence="5 7" id="KW-1133">Transmembrane helix</keyword>
<feature type="transmembrane region" description="Helical" evidence="7">
    <location>
        <begin position="74"/>
        <end position="92"/>
    </location>
</feature>
<dbReference type="EMBL" id="BMJD01000039">
    <property type="protein sequence ID" value="GGB55096.1"/>
    <property type="molecule type" value="Genomic_DNA"/>
</dbReference>
<keyword evidence="10" id="KW-1185">Reference proteome</keyword>
<dbReference type="Pfam" id="PF07690">
    <property type="entry name" value="MFS_1"/>
    <property type="match status" value="1"/>
</dbReference>
<evidence type="ECO:0000313" key="10">
    <source>
        <dbReference type="Proteomes" id="UP000621492"/>
    </source>
</evidence>
<dbReference type="CDD" id="cd17329">
    <property type="entry name" value="MFS_MdtH_MDR_like"/>
    <property type="match status" value="1"/>
</dbReference>
<feature type="transmembrane region" description="Helical" evidence="7">
    <location>
        <begin position="160"/>
        <end position="180"/>
    </location>
</feature>
<feature type="transmembrane region" description="Helical" evidence="7">
    <location>
        <begin position="363"/>
        <end position="384"/>
    </location>
</feature>
<feature type="transmembrane region" description="Helical" evidence="7">
    <location>
        <begin position="334"/>
        <end position="357"/>
    </location>
</feature>
<dbReference type="PANTHER" id="PTHR23517:SF10">
    <property type="entry name" value="MAJOR FACILITATOR SUPERFAMILY (MFS) PROFILE DOMAIN-CONTAINING PROTEIN"/>
    <property type="match status" value="1"/>
</dbReference>
<feature type="transmembrane region" description="Helical" evidence="7">
    <location>
        <begin position="40"/>
        <end position="62"/>
    </location>
</feature>
<dbReference type="InterPro" id="IPR050171">
    <property type="entry name" value="MFS_Transporters"/>
</dbReference>
<evidence type="ECO:0000256" key="7">
    <source>
        <dbReference type="SAM" id="Phobius"/>
    </source>
</evidence>
<keyword evidence="3" id="KW-1003">Cell membrane</keyword>
<proteinExistence type="predicted"/>
<protein>
    <submittedName>
        <fullName evidence="9">MFS-type transporter YttB</fullName>
    </submittedName>
</protein>
<keyword evidence="6 7" id="KW-0472">Membrane</keyword>
<dbReference type="InterPro" id="IPR020846">
    <property type="entry name" value="MFS_dom"/>
</dbReference>
<dbReference type="Gene3D" id="1.20.1250.20">
    <property type="entry name" value="MFS general substrate transporter like domains"/>
    <property type="match status" value="2"/>
</dbReference>
<feature type="domain" description="Major facilitator superfamily (MFS) profile" evidence="8">
    <location>
        <begin position="7"/>
        <end position="389"/>
    </location>
</feature>
<evidence type="ECO:0000256" key="5">
    <source>
        <dbReference type="ARBA" id="ARBA00022989"/>
    </source>
</evidence>